<evidence type="ECO:0000313" key="4">
    <source>
        <dbReference type="Proteomes" id="UP001197214"/>
    </source>
</evidence>
<sequence>MNSGTGGTGPVRGRPDKSQAAKRRWRDMQKLERDESVWDWFMQAVRHGELDDPAEIEKELTELLDEIAEAANPVQVPRHDQPTQENDKKSNPEGSLLQALERGRWVLSIRRDLDRLNDRIQQLRHATETAEAEVRWQICEALAQREPAIDREVLRRARQLEAAGVNRALVSKIRQDAERAWKNPASWSDLPPRIGRVRFEECEPNPGQIEVIKEPLPPLRHLSSYGVDENLIEQRLRKQSADRAFAYVYDGITSWMTRYYSRHSSRDIKTIARGWSVLLSIGTIDFNQLTSFPDLVLPSPRKAEKILKISREPSIATPSASSNEISSP</sequence>
<proteinExistence type="predicted"/>
<organism evidence="3 4">
    <name type="scientific">Stakelama flava</name>
    <dbReference type="NCBI Taxonomy" id="2860338"/>
    <lineage>
        <taxon>Bacteria</taxon>
        <taxon>Pseudomonadati</taxon>
        <taxon>Pseudomonadota</taxon>
        <taxon>Alphaproteobacteria</taxon>
        <taxon>Sphingomonadales</taxon>
        <taxon>Sphingomonadaceae</taxon>
        <taxon>Stakelama</taxon>
    </lineage>
</organism>
<keyword evidence="4" id="KW-1185">Reference proteome</keyword>
<evidence type="ECO:0000313" key="3">
    <source>
        <dbReference type="EMBL" id="MBW4331391.1"/>
    </source>
</evidence>
<evidence type="ECO:0000256" key="1">
    <source>
        <dbReference type="SAM" id="Coils"/>
    </source>
</evidence>
<dbReference type="EMBL" id="JAHWZX010000009">
    <property type="protein sequence ID" value="MBW4331391.1"/>
    <property type="molecule type" value="Genomic_DNA"/>
</dbReference>
<feature type="coiled-coil region" evidence="1">
    <location>
        <begin position="106"/>
        <end position="133"/>
    </location>
</feature>
<reference evidence="3 4" key="1">
    <citation type="submission" date="2021-07" db="EMBL/GenBank/DDBJ databases">
        <title>Stakelama flava sp. nov., a novel endophytic bacterium isolated from branch of Kandelia candel.</title>
        <authorList>
            <person name="Tuo L."/>
        </authorList>
    </citation>
    <scope>NUCLEOTIDE SEQUENCE [LARGE SCALE GENOMIC DNA]</scope>
    <source>
        <strain evidence="3 4">CBK3Z-3</strain>
    </source>
</reference>
<protein>
    <submittedName>
        <fullName evidence="3">Uncharacterized protein</fullName>
    </submittedName>
</protein>
<name>A0ABS6XMH8_9SPHN</name>
<comment type="caution">
    <text evidence="3">The sequence shown here is derived from an EMBL/GenBank/DDBJ whole genome shotgun (WGS) entry which is preliminary data.</text>
</comment>
<feature type="compositionally biased region" description="Gly residues" evidence="2">
    <location>
        <begin position="1"/>
        <end position="10"/>
    </location>
</feature>
<gene>
    <name evidence="3" type="ORF">KY084_10960</name>
</gene>
<dbReference type="Proteomes" id="UP001197214">
    <property type="component" value="Unassembled WGS sequence"/>
</dbReference>
<keyword evidence="1" id="KW-0175">Coiled coil</keyword>
<feature type="compositionally biased region" description="Basic and acidic residues" evidence="2">
    <location>
        <begin position="77"/>
        <end position="91"/>
    </location>
</feature>
<feature type="region of interest" description="Disordered" evidence="2">
    <location>
        <begin position="71"/>
        <end position="95"/>
    </location>
</feature>
<evidence type="ECO:0000256" key="2">
    <source>
        <dbReference type="SAM" id="MobiDB-lite"/>
    </source>
</evidence>
<dbReference type="RefSeq" id="WP_219238500.1">
    <property type="nucleotide sequence ID" value="NZ_JAHWZX010000009.1"/>
</dbReference>
<accession>A0ABS6XMH8</accession>
<feature type="region of interest" description="Disordered" evidence="2">
    <location>
        <begin position="1"/>
        <end position="30"/>
    </location>
</feature>